<dbReference type="GeneID" id="41351372"/>
<dbReference type="KEGG" id="htu:Htur_1408"/>
<dbReference type="AlphaFoldDB" id="D2RQ37"/>
<accession>D2RQ37</accession>
<protein>
    <submittedName>
        <fullName evidence="2">Uncharacterized protein</fullName>
    </submittedName>
</protein>
<reference evidence="2 3" key="1">
    <citation type="journal article" date="2010" name="Stand. Genomic Sci.">
        <title>Complete genome sequence of Haloterrigena turkmenica type strain (4k).</title>
        <authorList>
            <person name="Saunders E."/>
            <person name="Tindall B.J."/>
            <person name="Fahnrich R."/>
            <person name="Lapidus A."/>
            <person name="Copeland A."/>
            <person name="Del Rio T.G."/>
            <person name="Lucas S."/>
            <person name="Chen F."/>
            <person name="Tice H."/>
            <person name="Cheng J.F."/>
            <person name="Han C."/>
            <person name="Detter J.C."/>
            <person name="Bruce D."/>
            <person name="Goodwin L."/>
            <person name="Chain P."/>
            <person name="Pitluck S."/>
            <person name="Pati A."/>
            <person name="Ivanova N."/>
            <person name="Mavromatis K."/>
            <person name="Chen A."/>
            <person name="Palaniappan K."/>
            <person name="Land M."/>
            <person name="Hauser L."/>
            <person name="Chang Y.J."/>
            <person name="Jeffries C.D."/>
            <person name="Brettin T."/>
            <person name="Rohde M."/>
            <person name="Goker M."/>
            <person name="Bristow J."/>
            <person name="Eisen J.A."/>
            <person name="Markowitz V."/>
            <person name="Hugenholtz P."/>
            <person name="Klenk H.P."/>
            <person name="Kyrpides N.C."/>
        </authorList>
    </citation>
    <scope>NUCLEOTIDE SEQUENCE [LARGE SCALE GENOMIC DNA]</scope>
    <source>
        <strain evidence="3">ATCC 51198 / DSM 5511 / JCM 9101 / NCIMB 13204 / VKM B-1734 / 4k</strain>
    </source>
</reference>
<dbReference type="InterPro" id="IPR045919">
    <property type="entry name" value="DUF6338"/>
</dbReference>
<feature type="transmembrane region" description="Helical" evidence="1">
    <location>
        <begin position="88"/>
        <end position="110"/>
    </location>
</feature>
<keyword evidence="3" id="KW-1185">Reference proteome</keyword>
<dbReference type="RefSeq" id="WP_012942601.1">
    <property type="nucleotide sequence ID" value="NC_013743.1"/>
</dbReference>
<dbReference type="Pfam" id="PF19865">
    <property type="entry name" value="DUF6338"/>
    <property type="match status" value="1"/>
</dbReference>
<evidence type="ECO:0000313" key="2">
    <source>
        <dbReference type="EMBL" id="ADB60296.1"/>
    </source>
</evidence>
<dbReference type="EMBL" id="CP001860">
    <property type="protein sequence ID" value="ADB60296.1"/>
    <property type="molecule type" value="Genomic_DNA"/>
</dbReference>
<keyword evidence="1" id="KW-0472">Membrane</keyword>
<feature type="transmembrane region" description="Helical" evidence="1">
    <location>
        <begin position="41"/>
        <end position="60"/>
    </location>
</feature>
<evidence type="ECO:0000313" key="3">
    <source>
        <dbReference type="Proteomes" id="UP000001903"/>
    </source>
</evidence>
<keyword evidence="1" id="KW-1133">Transmembrane helix</keyword>
<keyword evidence="1" id="KW-0812">Transmembrane</keyword>
<sequence length="264" mass="30100">MTSATRIPISLLAIILLLVPGLVALEIYYRRTGKQSKLSRIQWVVFSVFLSLFSLLLLYVSTPIYFDQLTDIVESLSTSLNIVNDEELFSMSIPIMTVFYIIHVGVSLVIGRVIGELDDRCLNPDRVLDRRPPWQYAFDEANSEEIEVKLRDGTVIQGQFNEAAWDKEEHELYIEDPYEVEYDGEELVGDPIDLGRSILLKGSAITHVLFTEEDPYTEMEINSEEIATEIEGELDEILHDLGEQAELSSFEIQAEEEESESQEE</sequence>
<proteinExistence type="predicted"/>
<gene>
    <name evidence="2" type="ordered locus">Htur_1408</name>
</gene>
<name>D2RQ37_HALTV</name>
<dbReference type="Proteomes" id="UP000001903">
    <property type="component" value="Chromosome"/>
</dbReference>
<organism evidence="2 3">
    <name type="scientific">Haloterrigena turkmenica (strain ATCC 51198 / DSM 5511 / JCM 9101 / NCIMB 13204 / VKM B-1734 / 4k)</name>
    <name type="common">Halococcus turkmenicus</name>
    <dbReference type="NCBI Taxonomy" id="543526"/>
    <lineage>
        <taxon>Archaea</taxon>
        <taxon>Methanobacteriati</taxon>
        <taxon>Methanobacteriota</taxon>
        <taxon>Stenosarchaea group</taxon>
        <taxon>Halobacteria</taxon>
        <taxon>Halobacteriales</taxon>
        <taxon>Natrialbaceae</taxon>
        <taxon>Haloterrigena</taxon>
    </lineage>
</organism>
<dbReference type="eggNOG" id="arCOG13306">
    <property type="taxonomic scope" value="Archaea"/>
</dbReference>
<evidence type="ECO:0000256" key="1">
    <source>
        <dbReference type="SAM" id="Phobius"/>
    </source>
</evidence>
<dbReference type="HOGENOM" id="CLU_1052139_0_0_2"/>
<dbReference type="OrthoDB" id="379509at2157"/>
<feature type="transmembrane region" description="Helical" evidence="1">
    <location>
        <begin position="6"/>
        <end position="29"/>
    </location>
</feature>